<reference evidence="5" key="1">
    <citation type="journal article" date="2012" name="Science">
        <title>The Paleozoic origin of enzymatic lignin decomposition reconstructed from 31 fungal genomes.</title>
        <authorList>
            <person name="Floudas D."/>
            <person name="Binder M."/>
            <person name="Riley R."/>
            <person name="Barry K."/>
            <person name="Blanchette R.A."/>
            <person name="Henrissat B."/>
            <person name="Martinez A.T."/>
            <person name="Otillar R."/>
            <person name="Spatafora J.W."/>
            <person name="Yadav J.S."/>
            <person name="Aerts A."/>
            <person name="Benoit I."/>
            <person name="Boyd A."/>
            <person name="Carlson A."/>
            <person name="Copeland A."/>
            <person name="Coutinho P.M."/>
            <person name="de Vries R.P."/>
            <person name="Ferreira P."/>
            <person name="Findley K."/>
            <person name="Foster B."/>
            <person name="Gaskell J."/>
            <person name="Glotzer D."/>
            <person name="Gorecki P."/>
            <person name="Heitman J."/>
            <person name="Hesse C."/>
            <person name="Hori C."/>
            <person name="Igarashi K."/>
            <person name="Jurgens J.A."/>
            <person name="Kallen N."/>
            <person name="Kersten P."/>
            <person name="Kohler A."/>
            <person name="Kuees U."/>
            <person name="Kumar T.K.A."/>
            <person name="Kuo A."/>
            <person name="LaButti K."/>
            <person name="Larrondo L.F."/>
            <person name="Lindquist E."/>
            <person name="Ling A."/>
            <person name="Lombard V."/>
            <person name="Lucas S."/>
            <person name="Lundell T."/>
            <person name="Martin R."/>
            <person name="McLaughlin D.J."/>
            <person name="Morgenstern I."/>
            <person name="Morin E."/>
            <person name="Murat C."/>
            <person name="Nagy L.G."/>
            <person name="Nolan M."/>
            <person name="Ohm R.A."/>
            <person name="Patyshakuliyeva A."/>
            <person name="Rokas A."/>
            <person name="Ruiz-Duenas F.J."/>
            <person name="Sabat G."/>
            <person name="Salamov A."/>
            <person name="Samejima M."/>
            <person name="Schmutz J."/>
            <person name="Slot J.C."/>
            <person name="St John F."/>
            <person name="Stenlid J."/>
            <person name="Sun H."/>
            <person name="Sun S."/>
            <person name="Syed K."/>
            <person name="Tsang A."/>
            <person name="Wiebenga A."/>
            <person name="Young D."/>
            <person name="Pisabarro A."/>
            <person name="Eastwood D.C."/>
            <person name="Martin F."/>
            <person name="Cullen D."/>
            <person name="Grigoriev I.V."/>
            <person name="Hibbett D.S."/>
        </authorList>
    </citation>
    <scope>NUCLEOTIDE SEQUENCE [LARGE SCALE GENOMIC DNA]</scope>
    <source>
        <strain evidence="5">TFB10046</strain>
    </source>
</reference>
<name>J0DCX1_AURST</name>
<dbReference type="GO" id="GO:0005829">
    <property type="term" value="C:cytosol"/>
    <property type="evidence" value="ECO:0007669"/>
    <property type="project" value="TreeGrafter"/>
</dbReference>
<dbReference type="AlphaFoldDB" id="J0DCX1"/>
<evidence type="ECO:0000313" key="4">
    <source>
        <dbReference type="EMBL" id="EJD40886.1"/>
    </source>
</evidence>
<dbReference type="eggNOG" id="KOG2531">
    <property type="taxonomic scope" value="Eukaryota"/>
</dbReference>
<dbReference type="PANTHER" id="PTHR10196:SF57">
    <property type="entry name" value="XYLULOSE KINASE"/>
    <property type="match status" value="1"/>
</dbReference>
<evidence type="ECO:0008006" key="6">
    <source>
        <dbReference type="Google" id="ProtNLM"/>
    </source>
</evidence>
<dbReference type="OMA" id="RWVWGKE"/>
<proteinExistence type="predicted"/>
<dbReference type="Gene3D" id="3.30.420.40">
    <property type="match status" value="3"/>
</dbReference>
<sequence length="570" mass="60258">MPAAAHFLGLELAPDALRAVVLDDSLDPVASEAIEFDQNGEQLAPVDVWVTALDVLLENLTRKCDLGRVKAISGSAHNATVLWSTESAAHLANLSPLHPLNAQLTFPTTPSPGVARATGAGAFLASLFLGRWAAASEAEALWRSDVTGEVERFGGRVLGTVSPYFVAKYGFDKDAFLVPFIPTPLAAYLAHVPGQGDAVFCFGHADFLMLPTTPNMNFDAAKAEVWPHPALDLQEPRRSVVVLSSRNADVPRALVRDMYTKSWSAFDRLVAVVPPGGSIGLDDKLFAFWLLQGEGHVKGIFRFETGVKVGEFRDLRANPRCLLESQILSMRVRLGRLVAPSPLDLHDSTFLPRRILASGAAAAFPSIVNLVGDVFNSEVLVSDTLLDGARRAVDGGWFSATAASALSPGGAGTGVPVVEGAGLALSGGAGATGSAYLARWAWRRLVRPEEAGASFESEVRVTIGRRLRTQRAAVTISAPGAPPLIRTRSHLIPDDDYPNAQGAGGGSDAINGASGNTTAFTPVTPLQTSEADTALGLTRVAEPDTDAFAMYAAQAVEWSRLEGLLSRALV</sequence>
<feature type="compositionally biased region" description="Polar residues" evidence="3">
    <location>
        <begin position="513"/>
        <end position="527"/>
    </location>
</feature>
<dbReference type="GO" id="GO:0004856">
    <property type="term" value="F:D-xylulokinase activity"/>
    <property type="evidence" value="ECO:0007669"/>
    <property type="project" value="TreeGrafter"/>
</dbReference>
<evidence type="ECO:0000256" key="3">
    <source>
        <dbReference type="SAM" id="MobiDB-lite"/>
    </source>
</evidence>
<evidence type="ECO:0000256" key="2">
    <source>
        <dbReference type="ARBA" id="ARBA00022777"/>
    </source>
</evidence>
<feature type="region of interest" description="Disordered" evidence="3">
    <location>
        <begin position="498"/>
        <end position="527"/>
    </location>
</feature>
<dbReference type="KEGG" id="adl:AURDEDRAFT_115754"/>
<dbReference type="FunCoup" id="J0DCX1">
    <property type="interactions" value="55"/>
</dbReference>
<evidence type="ECO:0000313" key="5">
    <source>
        <dbReference type="Proteomes" id="UP000006514"/>
    </source>
</evidence>
<dbReference type="OrthoDB" id="1728974at2759"/>
<accession>J0DCX1</accession>
<organism evidence="4 5">
    <name type="scientific">Auricularia subglabra (strain TFB-10046 / SS5)</name>
    <name type="common">White-rot fungus</name>
    <name type="synonym">Auricularia delicata (strain TFB10046)</name>
    <dbReference type="NCBI Taxonomy" id="717982"/>
    <lineage>
        <taxon>Eukaryota</taxon>
        <taxon>Fungi</taxon>
        <taxon>Dikarya</taxon>
        <taxon>Basidiomycota</taxon>
        <taxon>Agaricomycotina</taxon>
        <taxon>Agaricomycetes</taxon>
        <taxon>Auriculariales</taxon>
        <taxon>Auriculariaceae</taxon>
        <taxon>Auricularia</taxon>
    </lineage>
</organism>
<keyword evidence="5" id="KW-1185">Reference proteome</keyword>
<evidence type="ECO:0000256" key="1">
    <source>
        <dbReference type="ARBA" id="ARBA00022679"/>
    </source>
</evidence>
<dbReference type="EMBL" id="JH687798">
    <property type="protein sequence ID" value="EJD40886.1"/>
    <property type="molecule type" value="Genomic_DNA"/>
</dbReference>
<dbReference type="Proteomes" id="UP000006514">
    <property type="component" value="Unassembled WGS sequence"/>
</dbReference>
<dbReference type="GO" id="GO:0005997">
    <property type="term" value="P:xylulose metabolic process"/>
    <property type="evidence" value="ECO:0007669"/>
    <property type="project" value="TreeGrafter"/>
</dbReference>
<keyword evidence="1" id="KW-0808">Transferase</keyword>
<dbReference type="PANTHER" id="PTHR10196">
    <property type="entry name" value="SUGAR KINASE"/>
    <property type="match status" value="1"/>
</dbReference>
<keyword evidence="2" id="KW-0418">Kinase</keyword>
<protein>
    <recommendedName>
        <fullName evidence="6">Actin-like ATPase domain-containing protein</fullName>
    </recommendedName>
</protein>
<dbReference type="InParanoid" id="J0DCX1"/>
<gene>
    <name evidence="4" type="ORF">AURDEDRAFT_115754</name>
</gene>